<proteinExistence type="predicted"/>
<name>A0A5N6VJH9_9EURO</name>
<reference evidence="2" key="1">
    <citation type="submission" date="2019-04" db="EMBL/GenBank/DDBJ databases">
        <title>Friends and foes A comparative genomics studyof 23 Aspergillus species from section Flavi.</title>
        <authorList>
            <consortium name="DOE Joint Genome Institute"/>
            <person name="Kjaerbolling I."/>
            <person name="Vesth T."/>
            <person name="Frisvad J.C."/>
            <person name="Nybo J.L."/>
            <person name="Theobald S."/>
            <person name="Kildgaard S."/>
            <person name="Isbrandt T."/>
            <person name="Kuo A."/>
            <person name="Sato A."/>
            <person name="Lyhne E.K."/>
            <person name="Kogle M.E."/>
            <person name="Wiebenga A."/>
            <person name="Kun R.S."/>
            <person name="Lubbers R.J."/>
            <person name="Makela M.R."/>
            <person name="Barry K."/>
            <person name="Chovatia M."/>
            <person name="Clum A."/>
            <person name="Daum C."/>
            <person name="Haridas S."/>
            <person name="He G."/>
            <person name="LaButti K."/>
            <person name="Lipzen A."/>
            <person name="Mondo S."/>
            <person name="Riley R."/>
            <person name="Salamov A."/>
            <person name="Simmons B.A."/>
            <person name="Magnuson J.K."/>
            <person name="Henrissat B."/>
            <person name="Mortensen U.H."/>
            <person name="Larsen T.O."/>
            <person name="Devries R.P."/>
            <person name="Grigoriev I.V."/>
            <person name="Machida M."/>
            <person name="Baker S.E."/>
            <person name="Andersen M.R."/>
        </authorList>
    </citation>
    <scope>NUCLEOTIDE SEQUENCE [LARGE SCALE GENOMIC DNA]</scope>
    <source>
        <strain evidence="2">CBS 130015</strain>
    </source>
</reference>
<dbReference type="Proteomes" id="UP000325433">
    <property type="component" value="Unassembled WGS sequence"/>
</dbReference>
<dbReference type="EMBL" id="ML738385">
    <property type="protein sequence ID" value="KAE8308376.1"/>
    <property type="molecule type" value="Genomic_DNA"/>
</dbReference>
<evidence type="ECO:0000313" key="1">
    <source>
        <dbReference type="EMBL" id="KAE8308376.1"/>
    </source>
</evidence>
<dbReference type="AlphaFoldDB" id="A0A5N6VJH9"/>
<sequence>MAPIHQKKIRDVNKLPMRLDIIITRKVGDFGIVTRTGRVGRVRHPPNSSHFFLITSSRSRLPCAMIIFSYLSHVSTLYFYPYCHWFLRPVTRIAVTVRRKDPVEGQGKTRPSYLDIHSACQVPESFDVRGLLGPRPRVLTFLEPIIRIHGPVASCKPPPLSTPSNVPLLQTRGCGVERDTHPRSRAEITK</sequence>
<keyword evidence="2" id="KW-1185">Reference proteome</keyword>
<accession>A0A5N6VJH9</accession>
<evidence type="ECO:0000313" key="2">
    <source>
        <dbReference type="Proteomes" id="UP000325433"/>
    </source>
</evidence>
<organism evidence="1 2">
    <name type="scientific">Aspergillus transmontanensis</name>
    <dbReference type="NCBI Taxonomy" id="1034304"/>
    <lineage>
        <taxon>Eukaryota</taxon>
        <taxon>Fungi</taxon>
        <taxon>Dikarya</taxon>
        <taxon>Ascomycota</taxon>
        <taxon>Pezizomycotina</taxon>
        <taxon>Eurotiomycetes</taxon>
        <taxon>Eurotiomycetidae</taxon>
        <taxon>Eurotiales</taxon>
        <taxon>Aspergillaceae</taxon>
        <taxon>Aspergillus</taxon>
        <taxon>Aspergillus subgen. Circumdati</taxon>
    </lineage>
</organism>
<protein>
    <submittedName>
        <fullName evidence="1">Uncharacterized protein</fullName>
    </submittedName>
</protein>
<gene>
    <name evidence="1" type="ORF">BDV41DRAFT_507194</name>
</gene>